<evidence type="ECO:0000313" key="4">
    <source>
        <dbReference type="Proteomes" id="UP000253061"/>
    </source>
</evidence>
<comment type="caution">
    <text evidence="3">The sequence shown here is derived from an EMBL/GenBank/DDBJ whole genome shotgun (WGS) entry which is preliminary data.</text>
</comment>
<proteinExistence type="predicted"/>
<dbReference type="SUPFAM" id="SSF53850">
    <property type="entry name" value="Periplasmic binding protein-like II"/>
    <property type="match status" value="1"/>
</dbReference>
<dbReference type="PANTHER" id="PTHR35936">
    <property type="entry name" value="MEMBRANE-BOUND LYTIC MUREIN TRANSGLYCOSYLASE F"/>
    <property type="match status" value="1"/>
</dbReference>
<organism evidence="3 4">
    <name type="scientific">Thalassospira profundimaris</name>
    <dbReference type="NCBI Taxonomy" id="502049"/>
    <lineage>
        <taxon>Bacteria</taxon>
        <taxon>Pseudomonadati</taxon>
        <taxon>Pseudomonadota</taxon>
        <taxon>Alphaproteobacteria</taxon>
        <taxon>Rhodospirillales</taxon>
        <taxon>Thalassospiraceae</taxon>
        <taxon>Thalassospira</taxon>
    </lineage>
</organism>
<gene>
    <name evidence="3" type="ORF">TH6_17790</name>
</gene>
<accession>A0A367V679</accession>
<name>A0A367V679_9PROT</name>
<evidence type="ECO:0000313" key="3">
    <source>
        <dbReference type="EMBL" id="RCK19862.1"/>
    </source>
</evidence>
<dbReference type="Gene3D" id="3.40.190.10">
    <property type="entry name" value="Periplasmic binding protein-like II"/>
    <property type="match status" value="2"/>
</dbReference>
<dbReference type="EMBL" id="JPWB01000009">
    <property type="protein sequence ID" value="RCK19862.1"/>
    <property type="molecule type" value="Genomic_DNA"/>
</dbReference>
<dbReference type="AlphaFoldDB" id="A0A367V679"/>
<protein>
    <recommendedName>
        <fullName evidence="2">Solute-binding protein family 3/N-terminal domain-containing protein</fullName>
    </recommendedName>
</protein>
<sequence>MGVLIILPGNRVHALTVYVDEANPPFMYSANNHAAGIYPEIVRAIATRAGIPINIVPVPWRRALLHLENGDGAVAGIYKNLERQKKFAFSDPIHRESLMIYRSANKFDSESRLEDLSGMNVGVIRGWSYGNAFDRARNSGMFETSEAAGDDQNFAMLVNNRVDAVIAVREAGDIWIRKLKLQSQVFRAKTALHENQTFIAFNRRSTDISALARINKAIAELVEDGTIETVIANAVDDAIGSAFH</sequence>
<dbReference type="SMART" id="SM00062">
    <property type="entry name" value="PBPb"/>
    <property type="match status" value="1"/>
</dbReference>
<feature type="domain" description="Solute-binding protein family 3/N-terminal" evidence="2">
    <location>
        <begin position="14"/>
        <end position="237"/>
    </location>
</feature>
<evidence type="ECO:0000256" key="1">
    <source>
        <dbReference type="ARBA" id="ARBA00022729"/>
    </source>
</evidence>
<reference evidence="3 4" key="1">
    <citation type="submission" date="2014-07" db="EMBL/GenBank/DDBJ databases">
        <title>Draft genome sequence of Thalassospira profundimaris R8-17.</title>
        <authorList>
            <person name="Lai Q."/>
            <person name="Shao Z."/>
        </authorList>
    </citation>
    <scope>NUCLEOTIDE SEQUENCE [LARGE SCALE GENOMIC DNA]</scope>
    <source>
        <strain evidence="3 4">R8-17</strain>
    </source>
</reference>
<evidence type="ECO:0000259" key="2">
    <source>
        <dbReference type="SMART" id="SM00062"/>
    </source>
</evidence>
<dbReference type="PANTHER" id="PTHR35936:SF25">
    <property type="entry name" value="ABC TRANSPORTER SUBSTRATE-BINDING PROTEIN"/>
    <property type="match status" value="1"/>
</dbReference>
<dbReference type="Pfam" id="PF00497">
    <property type="entry name" value="SBP_bac_3"/>
    <property type="match status" value="1"/>
</dbReference>
<dbReference type="InterPro" id="IPR001638">
    <property type="entry name" value="Solute-binding_3/MltF_N"/>
</dbReference>
<keyword evidence="1" id="KW-0732">Signal</keyword>
<dbReference type="Proteomes" id="UP000253061">
    <property type="component" value="Unassembled WGS sequence"/>
</dbReference>